<evidence type="ECO:0000256" key="1">
    <source>
        <dbReference type="SAM" id="MobiDB-lite"/>
    </source>
</evidence>
<name>A0A5B7IBP9_PORTR</name>
<dbReference type="Proteomes" id="UP000324222">
    <property type="component" value="Unassembled WGS sequence"/>
</dbReference>
<protein>
    <submittedName>
        <fullName evidence="2">Uncharacterized protein</fullName>
    </submittedName>
</protein>
<reference evidence="2 3" key="1">
    <citation type="submission" date="2019-05" db="EMBL/GenBank/DDBJ databases">
        <title>Another draft genome of Portunus trituberculatus and its Hox gene families provides insights of decapod evolution.</title>
        <authorList>
            <person name="Jeong J.-H."/>
            <person name="Song I."/>
            <person name="Kim S."/>
            <person name="Choi T."/>
            <person name="Kim D."/>
            <person name="Ryu S."/>
            <person name="Kim W."/>
        </authorList>
    </citation>
    <scope>NUCLEOTIDE SEQUENCE [LARGE SCALE GENOMIC DNA]</scope>
    <source>
        <tissue evidence="2">Muscle</tissue>
    </source>
</reference>
<comment type="caution">
    <text evidence="2">The sequence shown here is derived from an EMBL/GenBank/DDBJ whole genome shotgun (WGS) entry which is preliminary data.</text>
</comment>
<gene>
    <name evidence="2" type="ORF">E2C01_077557</name>
</gene>
<proteinExistence type="predicted"/>
<keyword evidence="3" id="KW-1185">Reference proteome</keyword>
<organism evidence="2 3">
    <name type="scientific">Portunus trituberculatus</name>
    <name type="common">Swimming crab</name>
    <name type="synonym">Neptunus trituberculatus</name>
    <dbReference type="NCBI Taxonomy" id="210409"/>
    <lineage>
        <taxon>Eukaryota</taxon>
        <taxon>Metazoa</taxon>
        <taxon>Ecdysozoa</taxon>
        <taxon>Arthropoda</taxon>
        <taxon>Crustacea</taxon>
        <taxon>Multicrustacea</taxon>
        <taxon>Malacostraca</taxon>
        <taxon>Eumalacostraca</taxon>
        <taxon>Eucarida</taxon>
        <taxon>Decapoda</taxon>
        <taxon>Pleocyemata</taxon>
        <taxon>Brachyura</taxon>
        <taxon>Eubrachyura</taxon>
        <taxon>Portunoidea</taxon>
        <taxon>Portunidae</taxon>
        <taxon>Portuninae</taxon>
        <taxon>Portunus</taxon>
    </lineage>
</organism>
<sequence>MTHHTPRSSHCHKVSPLTSRRSSSSCQRLVHKIQRATHHTPATGMKGALSPLKKLPLTASVWCMAPSVPHTTLPATDMKEALSPLKEPLVLLVSGIWRTACHTLHPSH</sequence>
<feature type="region of interest" description="Disordered" evidence="1">
    <location>
        <begin position="1"/>
        <end position="26"/>
    </location>
</feature>
<feature type="compositionally biased region" description="Basic residues" evidence="1">
    <location>
        <begin position="1"/>
        <end position="13"/>
    </location>
</feature>
<dbReference type="AlphaFoldDB" id="A0A5B7IBP9"/>
<evidence type="ECO:0000313" key="3">
    <source>
        <dbReference type="Proteomes" id="UP000324222"/>
    </source>
</evidence>
<dbReference type="EMBL" id="VSRR010060954">
    <property type="protein sequence ID" value="MPC82871.1"/>
    <property type="molecule type" value="Genomic_DNA"/>
</dbReference>
<evidence type="ECO:0000313" key="2">
    <source>
        <dbReference type="EMBL" id="MPC82871.1"/>
    </source>
</evidence>
<accession>A0A5B7IBP9</accession>